<organism evidence="2 3">
    <name type="scientific">Actinopolyspora mzabensis</name>
    <dbReference type="NCBI Taxonomy" id="995066"/>
    <lineage>
        <taxon>Bacteria</taxon>
        <taxon>Bacillati</taxon>
        <taxon>Actinomycetota</taxon>
        <taxon>Actinomycetes</taxon>
        <taxon>Actinopolysporales</taxon>
        <taxon>Actinopolysporaceae</taxon>
        <taxon>Actinopolyspora</taxon>
    </lineage>
</organism>
<keyword evidence="3" id="KW-1185">Reference proteome</keyword>
<dbReference type="PANTHER" id="PTHR40053">
    <property type="entry name" value="SPORULATION-CONTROL PROTEIN SPO0M"/>
    <property type="match status" value="1"/>
</dbReference>
<feature type="compositionally biased region" description="Basic and acidic residues" evidence="1">
    <location>
        <begin position="274"/>
        <end position="283"/>
    </location>
</feature>
<proteinExistence type="predicted"/>
<gene>
    <name evidence="2" type="ORF">SAMN04487820_10666</name>
</gene>
<dbReference type="AlphaFoldDB" id="A0A1G9AJR8"/>
<feature type="region of interest" description="Disordered" evidence="1">
    <location>
        <begin position="312"/>
        <end position="337"/>
    </location>
</feature>
<reference evidence="3" key="1">
    <citation type="submission" date="2016-10" db="EMBL/GenBank/DDBJ databases">
        <authorList>
            <person name="Varghese N."/>
            <person name="Submissions S."/>
        </authorList>
    </citation>
    <scope>NUCLEOTIDE SEQUENCE [LARGE SCALE GENOMIC DNA]</scope>
    <source>
        <strain evidence="3">DSM 45460</strain>
    </source>
</reference>
<feature type="region of interest" description="Disordered" evidence="1">
    <location>
        <begin position="267"/>
        <end position="291"/>
    </location>
</feature>
<dbReference type="RefSeq" id="WP_218120076.1">
    <property type="nucleotide sequence ID" value="NZ_FNFM01000006.1"/>
</dbReference>
<evidence type="ECO:0000313" key="3">
    <source>
        <dbReference type="Proteomes" id="UP000199213"/>
    </source>
</evidence>
<dbReference type="PANTHER" id="PTHR40053:SF1">
    <property type="entry name" value="SPORULATION-CONTROL PROTEIN SPO0M"/>
    <property type="match status" value="1"/>
</dbReference>
<name>A0A1G9AJR8_ACTMZ</name>
<accession>A0A1G9AJR8</accession>
<evidence type="ECO:0000313" key="2">
    <source>
        <dbReference type="EMBL" id="SDK27054.1"/>
    </source>
</evidence>
<protein>
    <submittedName>
        <fullName evidence="2">Sporulation-control protein</fullName>
    </submittedName>
</protein>
<dbReference type="Pfam" id="PF07070">
    <property type="entry name" value="Spo0M"/>
    <property type="match status" value="1"/>
</dbReference>
<evidence type="ECO:0000256" key="1">
    <source>
        <dbReference type="SAM" id="MobiDB-lite"/>
    </source>
</evidence>
<dbReference type="Proteomes" id="UP000199213">
    <property type="component" value="Unassembled WGS sequence"/>
</dbReference>
<sequence length="337" mass="36174">MFKKMLQAVGVGGPSVDAVLSNDTARPGGAVFGEVRVGGASTDTEIQQVVLTLVAEVEIGDDEKRAMPLQQVTVAEELHLSGEEYHTIPFSVPVPWEAPITTVFGEKLRGMHLGLSTQVAVAKAVDTSDLDPVHIEPLESQLPVIKALLDLGARVKDADLEHGHIHGTPQQLPFYQEIEFFPPAQLAGLVEEIELTFVAHPDGIDIVLQADKRGGMFTPDGEAIGRLRRSHEEAVHTDWHAELTHWLESVATSHESGIHGHGGIHTHHVHEHHGHPEHEEEHSGPGMGGMIAAGAGGLAVGAVGGMVVGEMLDGDEEEGEVDEEELAEELAEEMEEE</sequence>
<dbReference type="InterPro" id="IPR009776">
    <property type="entry name" value="Spore_0_M"/>
</dbReference>
<dbReference type="EMBL" id="FNFM01000006">
    <property type="protein sequence ID" value="SDK27054.1"/>
    <property type="molecule type" value="Genomic_DNA"/>
</dbReference>